<reference evidence="1 2" key="1">
    <citation type="submission" date="2024-01" db="EMBL/GenBank/DDBJ databases">
        <title>The genomes of 5 underutilized Papilionoideae crops provide insights into root nodulation and disease resistanc.</title>
        <authorList>
            <person name="Jiang F."/>
        </authorList>
    </citation>
    <scope>NUCLEOTIDE SEQUENCE [LARGE SCALE GENOMIC DNA]</scope>
    <source>
        <strain evidence="1">LVBAO_FW01</strain>
        <tissue evidence="1">Leaves</tissue>
    </source>
</reference>
<accession>A0AAN9N1V6</accession>
<proteinExistence type="predicted"/>
<gene>
    <name evidence="1" type="ORF">VNO77_03830</name>
</gene>
<dbReference type="EMBL" id="JAYMYQ010000001">
    <property type="protein sequence ID" value="KAK7361748.1"/>
    <property type="molecule type" value="Genomic_DNA"/>
</dbReference>
<dbReference type="AlphaFoldDB" id="A0AAN9N1V6"/>
<keyword evidence="2" id="KW-1185">Reference proteome</keyword>
<sequence>MSRNDIGLVTFIMRKRSRHKKPIPQNSDLIPNTSLQDNDDNTLAITISKSHRQELEATCAVAGPTQSGEIVAIIMAATLSLERLLASIVVTKPRLEFKTPLMPFSNMHFGKDKKIRLKDTFGFSVDREIPYNCCELRRCRLLNEAENDVHIGITAWGETLTKLLLEQWIC</sequence>
<evidence type="ECO:0000313" key="2">
    <source>
        <dbReference type="Proteomes" id="UP001367508"/>
    </source>
</evidence>
<comment type="caution">
    <text evidence="1">The sequence shown here is derived from an EMBL/GenBank/DDBJ whole genome shotgun (WGS) entry which is preliminary data.</text>
</comment>
<evidence type="ECO:0000313" key="1">
    <source>
        <dbReference type="EMBL" id="KAK7361748.1"/>
    </source>
</evidence>
<dbReference type="Proteomes" id="UP001367508">
    <property type="component" value="Unassembled WGS sequence"/>
</dbReference>
<protein>
    <submittedName>
        <fullName evidence="1">Uncharacterized protein</fullName>
    </submittedName>
</protein>
<organism evidence="1 2">
    <name type="scientific">Canavalia gladiata</name>
    <name type="common">Sword bean</name>
    <name type="synonym">Dolichos gladiatus</name>
    <dbReference type="NCBI Taxonomy" id="3824"/>
    <lineage>
        <taxon>Eukaryota</taxon>
        <taxon>Viridiplantae</taxon>
        <taxon>Streptophyta</taxon>
        <taxon>Embryophyta</taxon>
        <taxon>Tracheophyta</taxon>
        <taxon>Spermatophyta</taxon>
        <taxon>Magnoliopsida</taxon>
        <taxon>eudicotyledons</taxon>
        <taxon>Gunneridae</taxon>
        <taxon>Pentapetalae</taxon>
        <taxon>rosids</taxon>
        <taxon>fabids</taxon>
        <taxon>Fabales</taxon>
        <taxon>Fabaceae</taxon>
        <taxon>Papilionoideae</taxon>
        <taxon>50 kb inversion clade</taxon>
        <taxon>NPAAA clade</taxon>
        <taxon>indigoferoid/millettioid clade</taxon>
        <taxon>Phaseoleae</taxon>
        <taxon>Canavalia</taxon>
    </lineage>
</organism>
<name>A0AAN9N1V6_CANGL</name>